<evidence type="ECO:0000313" key="3">
    <source>
        <dbReference type="EMBL" id="KAL0478923.1"/>
    </source>
</evidence>
<dbReference type="Pfam" id="PF01237">
    <property type="entry name" value="Oxysterol_BP"/>
    <property type="match status" value="1"/>
</dbReference>
<dbReference type="InterPro" id="IPR037239">
    <property type="entry name" value="OSBP_sf"/>
</dbReference>
<keyword evidence="4" id="KW-1185">Reference proteome</keyword>
<comment type="similarity">
    <text evidence="1">Belongs to the OSBP family.</text>
</comment>
<dbReference type="PANTHER" id="PTHR10972:SF184">
    <property type="entry name" value="OXYSTEROL-BINDING PROTEIN HOMOLOG 4-RELATED"/>
    <property type="match status" value="1"/>
</dbReference>
<accession>A0AAW2YNG4</accession>
<dbReference type="Gene3D" id="2.40.160.120">
    <property type="match status" value="1"/>
</dbReference>
<feature type="region of interest" description="Disordered" evidence="2">
    <location>
        <begin position="378"/>
        <end position="408"/>
    </location>
</feature>
<evidence type="ECO:0000256" key="2">
    <source>
        <dbReference type="SAM" id="MobiDB-lite"/>
    </source>
</evidence>
<dbReference type="PANTHER" id="PTHR10972">
    <property type="entry name" value="OXYSTEROL-BINDING PROTEIN-RELATED"/>
    <property type="match status" value="1"/>
</dbReference>
<dbReference type="Proteomes" id="UP001431209">
    <property type="component" value="Unassembled WGS sequence"/>
</dbReference>
<dbReference type="InterPro" id="IPR018494">
    <property type="entry name" value="Oxysterol-bd_CS"/>
</dbReference>
<comment type="caution">
    <text evidence="3">The sequence shown here is derived from an EMBL/GenBank/DDBJ whole genome shotgun (WGS) entry which is preliminary data.</text>
</comment>
<dbReference type="SUPFAM" id="SSF144000">
    <property type="entry name" value="Oxysterol-binding protein-like"/>
    <property type="match status" value="1"/>
</dbReference>
<dbReference type="Gene3D" id="1.10.287.2720">
    <property type="match status" value="1"/>
</dbReference>
<reference evidence="3 4" key="1">
    <citation type="submission" date="2024-03" db="EMBL/GenBank/DDBJ databases">
        <title>The Acrasis kona genome and developmental transcriptomes reveal deep origins of eukaryotic multicellular pathways.</title>
        <authorList>
            <person name="Sheikh S."/>
            <person name="Fu C.-J."/>
            <person name="Brown M.W."/>
            <person name="Baldauf S.L."/>
        </authorList>
    </citation>
    <scope>NUCLEOTIDE SEQUENCE [LARGE SCALE GENOMIC DNA]</scope>
    <source>
        <strain evidence="3 4">ATCC MYA-3509</strain>
    </source>
</reference>
<dbReference type="GO" id="GO:0008142">
    <property type="term" value="F:oxysterol binding"/>
    <property type="evidence" value="ECO:0007669"/>
    <property type="project" value="TreeGrafter"/>
</dbReference>
<organism evidence="3 4">
    <name type="scientific">Acrasis kona</name>
    <dbReference type="NCBI Taxonomy" id="1008807"/>
    <lineage>
        <taxon>Eukaryota</taxon>
        <taxon>Discoba</taxon>
        <taxon>Heterolobosea</taxon>
        <taxon>Tetramitia</taxon>
        <taxon>Eutetramitia</taxon>
        <taxon>Acrasidae</taxon>
        <taxon>Acrasis</taxon>
    </lineage>
</organism>
<evidence type="ECO:0008006" key="5">
    <source>
        <dbReference type="Google" id="ProtNLM"/>
    </source>
</evidence>
<dbReference type="InterPro" id="IPR000648">
    <property type="entry name" value="Oxysterol-bd"/>
</dbReference>
<evidence type="ECO:0000313" key="4">
    <source>
        <dbReference type="Proteomes" id="UP001431209"/>
    </source>
</evidence>
<sequence length="408" mass="45925">MTTTNVAQLAQESYIYDPNTFFDKGSENKDSGSILFQFIKSLKPGMDMTQIMCPMFCIRPISFLEFLVVYTQPNKNLIQASKIADPEQRMVNIMAWVIATLTLTPQSGFAGIKPYNPILGEEFHCKFQHDDGSATVYNVEQVSHHPPITALNFINEQNNIRYISTGEFKAKFRGNYADSAVEGNHILELTSLGEAYEITWPNVVAKGILWGSAHVEHGGNLVIYCANTGYKAQVNFDHSNHKLEGHIYKEKTKVLKVAGELTGKITTQPEHDKKNKTVILDATAGITREKYIVPELTQQSEIESRRVWHPVTFAIKTGDSDRAAKNKIEIEENQRRIARARKESGQVFIPKLFVDSNQKTSTHVPVYSFKGDANKPLHIGYTDPSHQFNDSNSPHEPEPVNNIDLDLD</sequence>
<evidence type="ECO:0000256" key="1">
    <source>
        <dbReference type="RuleBase" id="RU003844"/>
    </source>
</evidence>
<protein>
    <recommendedName>
        <fullName evidence="5">Oxysterol-binding protein</fullName>
    </recommendedName>
</protein>
<dbReference type="Gene3D" id="3.30.70.3490">
    <property type="match status" value="1"/>
</dbReference>
<proteinExistence type="inferred from homology"/>
<dbReference type="AlphaFoldDB" id="A0AAW2YNG4"/>
<dbReference type="GO" id="GO:0016020">
    <property type="term" value="C:membrane"/>
    <property type="evidence" value="ECO:0007669"/>
    <property type="project" value="TreeGrafter"/>
</dbReference>
<name>A0AAW2YNG4_9EUKA</name>
<gene>
    <name evidence="3" type="ORF">AKO1_007806</name>
</gene>
<dbReference type="GO" id="GO:0005829">
    <property type="term" value="C:cytosol"/>
    <property type="evidence" value="ECO:0007669"/>
    <property type="project" value="TreeGrafter"/>
</dbReference>
<dbReference type="EMBL" id="JAOPGA020000481">
    <property type="protein sequence ID" value="KAL0478923.1"/>
    <property type="molecule type" value="Genomic_DNA"/>
</dbReference>
<dbReference type="PROSITE" id="PS01013">
    <property type="entry name" value="OSBP"/>
    <property type="match status" value="1"/>
</dbReference>